<dbReference type="OrthoDB" id="5125607at2"/>
<keyword evidence="2" id="KW-1185">Reference proteome</keyword>
<accession>A0A160KRP9</accession>
<gene>
    <name evidence="1" type="ORF">A6122_0826</name>
</gene>
<dbReference type="RefSeq" id="WP_068251972.1">
    <property type="nucleotide sequence ID" value="NZ_CP015515.1"/>
</dbReference>
<dbReference type="EMBL" id="CP015515">
    <property type="protein sequence ID" value="AND15979.1"/>
    <property type="molecule type" value="Genomic_DNA"/>
</dbReference>
<dbReference type="AlphaFoldDB" id="A0A160KRP9"/>
<organism evidence="1 2">
    <name type="scientific">Rathayibacter tritici</name>
    <dbReference type="NCBI Taxonomy" id="33888"/>
    <lineage>
        <taxon>Bacteria</taxon>
        <taxon>Bacillati</taxon>
        <taxon>Actinomycetota</taxon>
        <taxon>Actinomycetes</taxon>
        <taxon>Micrococcales</taxon>
        <taxon>Microbacteriaceae</taxon>
        <taxon>Rathayibacter</taxon>
    </lineage>
</organism>
<evidence type="ECO:0000313" key="2">
    <source>
        <dbReference type="Proteomes" id="UP000077071"/>
    </source>
</evidence>
<dbReference type="PATRIC" id="fig|33888.3.peg.921"/>
<proteinExistence type="predicted"/>
<evidence type="ECO:0000313" key="1">
    <source>
        <dbReference type="EMBL" id="AND15979.1"/>
    </source>
</evidence>
<dbReference type="Proteomes" id="UP000077071">
    <property type="component" value="Chromosome"/>
</dbReference>
<reference evidence="1 2" key="1">
    <citation type="submission" date="2016-05" db="EMBL/GenBank/DDBJ databases">
        <title>Complete genome sequence of Rathayibacter tritici NCPPB 1953.</title>
        <authorList>
            <person name="Park J."/>
            <person name="Lee H.-H."/>
            <person name="Lee S.-W."/>
            <person name="Seo Y.-S."/>
        </authorList>
    </citation>
    <scope>NUCLEOTIDE SEQUENCE [LARGE SCALE GENOMIC DNA]</scope>
    <source>
        <strain evidence="1 2">NCPPB 1953</strain>
    </source>
</reference>
<protein>
    <submittedName>
        <fullName evidence="1">Uncharacterized protein</fullName>
    </submittedName>
</protein>
<sequence length="59" mass="6200">MIECLFCGADATVLDRSGGHDIEEALVVLCADCTPDEITASLEAALLEPARRSTHARAA</sequence>
<dbReference type="KEGG" id="rtn:A6122_0826"/>
<name>A0A160KRP9_9MICO</name>